<gene>
    <name evidence="9" type="ORF">SAMN04488541_104524</name>
</gene>
<keyword evidence="7" id="KW-0472">Membrane</keyword>
<dbReference type="EMBL" id="FONY01000045">
    <property type="protein sequence ID" value="SFF51417.1"/>
    <property type="molecule type" value="Genomic_DNA"/>
</dbReference>
<dbReference type="PANTHER" id="PTHR43547">
    <property type="entry name" value="TWO-COMPONENT HISTIDINE KINASE"/>
    <property type="match status" value="1"/>
</dbReference>
<dbReference type="InterPro" id="IPR005467">
    <property type="entry name" value="His_kinase_dom"/>
</dbReference>
<dbReference type="Gene3D" id="2.60.40.10">
    <property type="entry name" value="Immunoglobulins"/>
    <property type="match status" value="1"/>
</dbReference>
<dbReference type="InterPro" id="IPR011123">
    <property type="entry name" value="Y_Y_Y"/>
</dbReference>
<keyword evidence="10" id="KW-1185">Reference proteome</keyword>
<accession>A0A1I2JE19</accession>
<dbReference type="InterPro" id="IPR036890">
    <property type="entry name" value="HATPase_C_sf"/>
</dbReference>
<comment type="catalytic activity">
    <reaction evidence="1">
        <text>ATP + protein L-histidine = ADP + protein N-phospho-L-histidine.</text>
        <dbReference type="EC" id="2.7.13.3"/>
    </reaction>
</comment>
<evidence type="ECO:0000256" key="2">
    <source>
        <dbReference type="ARBA" id="ARBA00012438"/>
    </source>
</evidence>
<dbReference type="CDD" id="cd00082">
    <property type="entry name" value="HisKA"/>
    <property type="match status" value="1"/>
</dbReference>
<keyword evidence="5" id="KW-0418">Kinase</keyword>
<evidence type="ECO:0000313" key="10">
    <source>
        <dbReference type="Proteomes" id="UP000199513"/>
    </source>
</evidence>
<dbReference type="Gene3D" id="3.30.565.10">
    <property type="entry name" value="Histidine kinase-like ATPase, C-terminal domain"/>
    <property type="match status" value="1"/>
</dbReference>
<feature type="coiled-coil region" evidence="6">
    <location>
        <begin position="867"/>
        <end position="897"/>
    </location>
</feature>
<keyword evidence="6" id="KW-0175">Coiled coil</keyword>
<dbReference type="InterPro" id="IPR003594">
    <property type="entry name" value="HATPase_dom"/>
</dbReference>
<dbReference type="FunFam" id="2.60.40.10:FF:000791">
    <property type="entry name" value="Two-component system sensor histidine kinase/response regulator"/>
    <property type="match status" value="1"/>
</dbReference>
<dbReference type="PANTHER" id="PTHR43547:SF2">
    <property type="entry name" value="HYBRID SIGNAL TRANSDUCTION HISTIDINE KINASE C"/>
    <property type="match status" value="1"/>
</dbReference>
<evidence type="ECO:0000256" key="1">
    <source>
        <dbReference type="ARBA" id="ARBA00000085"/>
    </source>
</evidence>
<keyword evidence="3" id="KW-0597">Phosphoprotein</keyword>
<dbReference type="Pfam" id="PF07495">
    <property type="entry name" value="Y_Y_Y"/>
    <property type="match status" value="1"/>
</dbReference>
<dbReference type="AlphaFoldDB" id="A0A1I2JE19"/>
<keyword evidence="7" id="KW-1133">Transmembrane helix</keyword>
<dbReference type="GO" id="GO:0000155">
    <property type="term" value="F:phosphorelay sensor kinase activity"/>
    <property type="evidence" value="ECO:0007669"/>
    <property type="project" value="InterPro"/>
</dbReference>
<dbReference type="Gene3D" id="2.130.10.10">
    <property type="entry name" value="YVTN repeat-like/Quinoprotein amine dehydrogenase"/>
    <property type="match status" value="2"/>
</dbReference>
<dbReference type="FunFam" id="3.30.565.10:FF:000006">
    <property type="entry name" value="Sensor histidine kinase WalK"/>
    <property type="match status" value="1"/>
</dbReference>
<dbReference type="InterPro" id="IPR011110">
    <property type="entry name" value="Reg_prop"/>
</dbReference>
<dbReference type="InterPro" id="IPR013783">
    <property type="entry name" value="Ig-like_fold"/>
</dbReference>
<evidence type="ECO:0000259" key="8">
    <source>
        <dbReference type="PROSITE" id="PS50109"/>
    </source>
</evidence>
<dbReference type="STRING" id="1003.SAMN04488541_104524"/>
<sequence length="1204" mass="137960">MSKRKKLYQQLLLFTFVCLVSKIEAQGIRFSKITTEEGLSQNTAYSIAQDKKGLIWIGTSDGLNKYDGNKITTYYHIPKDSTSLPNSFASALFVDKDKNLWVGTLRGLSLYDYEKDRFTNFPKDEKGREIARIEAIIEDSDNTLLIATSNLGLKKFDKKSRQFSSYLSFCKESKASDCYIKSLAKDAEGNLYIGTIKEGLFILNKKTGVLESFKNEENNSFSIANNFINSILISKDQSVWIGTYGGGLNKFDKKKRQFIAYRYDENNPQSLGSDYISDVLETSTGELWVATEAGGLNLLQQRGESVTFKRFQKNLSNPSTLNVNELVSMFEDEAGVLWVGTVNGGVHYFDLKKRHYFLYYRSEENNLNSLSYNSLRRIFEDKEGNLWVCATQKGINMATPQDRIENRFQHPPYQLENVDLEDYKNAPYNFAVDICQDKRGIVWLATFGGLFEYKEKKFVNRLSFNPKDTNALHLPSRQVRSLLTDSQDNLWIGMVGALAVWNTHRTNLSILFSDAKKNEAIFPQGCTINYLIEDKKGSIWIGIQSHGIRVYNPKNNTFKTYLHNNNDSLSLANDRVICIYSDKEGTIWIGTAGGLSRFNEISDNFTNFGKKNGFPNEVIYGILEDSESNLWLSSNKGLIKFNKKSYQITTFDANDGLQSNEFNINAFHKNSKGEMFFGGVNGFNAFFPEKIQLSTYKPKVIITEFQLFNKPERNYGEDYILKKHISESKEIVLSYNDYIFGFEFSALHFSNRSKIKYAYKMQGFDKDWNYTDAKRPFATYTNLSPNTYTFLVKATNGDGIWNEEVSSLRVVITPPFWQTWWFVSLAVLSILATLFFLYQWRIRQIQAHEIALEKLVKERTQDLALANDKLESSLKVMEVQKSILEKQTQKLQNVNAQLLDLNKFKEGLTSMIVHDLKNPLNTILGITEKQEVLQAARQMLNMVFNILDVQKFENTQFQLQISQQRLIRIVYNSLNQVRLLLERKSIEVINQIPNHIVVSIDAEVIERVMINLLTNAIKFTPNNGKIRLYINPDFATQANDQVSIAIADSGIGIPEDKLEVIFEKFAQVEALKSGDVRSTGLGLTFCKMAIESHKGQIGVVSKEGQGATFWFSLPLAKIHYEPNLFPMNGKLLAKKIVLSPQERMQLAPFFDRLKKLTVYEYSDVKSILDEIEAFQEENIRLWKQQIENALKACNEEKYEELLSI</sequence>
<evidence type="ECO:0000256" key="7">
    <source>
        <dbReference type="SAM" id="Phobius"/>
    </source>
</evidence>
<dbReference type="OrthoDB" id="9809670at2"/>
<reference evidence="9 10" key="1">
    <citation type="submission" date="2016-10" db="EMBL/GenBank/DDBJ databases">
        <authorList>
            <person name="de Groot N.N."/>
        </authorList>
    </citation>
    <scope>NUCLEOTIDE SEQUENCE [LARGE SCALE GENOMIC DNA]</scope>
    <source>
        <strain>GEY</strain>
        <strain evidence="10">DSM 9560</strain>
    </source>
</reference>
<evidence type="ECO:0000256" key="5">
    <source>
        <dbReference type="ARBA" id="ARBA00022777"/>
    </source>
</evidence>
<evidence type="ECO:0000256" key="3">
    <source>
        <dbReference type="ARBA" id="ARBA00022553"/>
    </source>
</evidence>
<dbReference type="RefSeq" id="WP_091549065.1">
    <property type="nucleotide sequence ID" value="NZ_FONY01000045.1"/>
</dbReference>
<dbReference type="EC" id="2.7.13.3" evidence="2"/>
<evidence type="ECO:0000313" key="9">
    <source>
        <dbReference type="EMBL" id="SFF51417.1"/>
    </source>
</evidence>
<dbReference type="InterPro" id="IPR015943">
    <property type="entry name" value="WD40/YVTN_repeat-like_dom_sf"/>
</dbReference>
<protein>
    <recommendedName>
        <fullName evidence="2">histidine kinase</fullName>
        <ecNumber evidence="2">2.7.13.3</ecNumber>
    </recommendedName>
</protein>
<dbReference type="Pfam" id="PF07494">
    <property type="entry name" value="Reg_prop"/>
    <property type="match status" value="6"/>
</dbReference>
<dbReference type="InterPro" id="IPR004358">
    <property type="entry name" value="Sig_transdc_His_kin-like_C"/>
</dbReference>
<feature type="domain" description="Histidine kinase" evidence="8">
    <location>
        <begin position="911"/>
        <end position="1117"/>
    </location>
</feature>
<keyword evidence="7" id="KW-0812">Transmembrane</keyword>
<dbReference type="SMART" id="SM00387">
    <property type="entry name" value="HATPase_c"/>
    <property type="match status" value="1"/>
</dbReference>
<dbReference type="SUPFAM" id="SSF55874">
    <property type="entry name" value="ATPase domain of HSP90 chaperone/DNA topoisomerase II/histidine kinase"/>
    <property type="match status" value="1"/>
</dbReference>
<dbReference type="Gene3D" id="1.10.287.130">
    <property type="match status" value="1"/>
</dbReference>
<feature type="transmembrane region" description="Helical" evidence="7">
    <location>
        <begin position="819"/>
        <end position="838"/>
    </location>
</feature>
<keyword evidence="4" id="KW-0808">Transferase</keyword>
<dbReference type="Pfam" id="PF02518">
    <property type="entry name" value="HATPase_c"/>
    <property type="match status" value="1"/>
</dbReference>
<dbReference type="SUPFAM" id="SSF47384">
    <property type="entry name" value="Homodimeric domain of signal transducing histidine kinase"/>
    <property type="match status" value="1"/>
</dbReference>
<dbReference type="PROSITE" id="PS50109">
    <property type="entry name" value="HIS_KIN"/>
    <property type="match status" value="1"/>
</dbReference>
<dbReference type="PRINTS" id="PR00344">
    <property type="entry name" value="BCTRLSENSOR"/>
</dbReference>
<organism evidence="9 10">
    <name type="scientific">Thermoflexibacter ruber</name>
    <dbReference type="NCBI Taxonomy" id="1003"/>
    <lineage>
        <taxon>Bacteria</taxon>
        <taxon>Pseudomonadati</taxon>
        <taxon>Bacteroidota</taxon>
        <taxon>Cytophagia</taxon>
        <taxon>Cytophagales</taxon>
        <taxon>Thermoflexibacteraceae</taxon>
        <taxon>Thermoflexibacter</taxon>
    </lineage>
</organism>
<dbReference type="InterPro" id="IPR003661">
    <property type="entry name" value="HisK_dim/P_dom"/>
</dbReference>
<dbReference type="Proteomes" id="UP000199513">
    <property type="component" value="Unassembled WGS sequence"/>
</dbReference>
<dbReference type="InterPro" id="IPR036097">
    <property type="entry name" value="HisK_dim/P_sf"/>
</dbReference>
<proteinExistence type="predicted"/>
<evidence type="ECO:0000256" key="4">
    <source>
        <dbReference type="ARBA" id="ARBA00022679"/>
    </source>
</evidence>
<name>A0A1I2JE19_9BACT</name>
<evidence type="ECO:0000256" key="6">
    <source>
        <dbReference type="SAM" id="Coils"/>
    </source>
</evidence>
<dbReference type="SUPFAM" id="SSF63829">
    <property type="entry name" value="Calcium-dependent phosphotriesterase"/>
    <property type="match status" value="3"/>
</dbReference>